<dbReference type="Pfam" id="PF17149">
    <property type="entry name" value="CHASE5"/>
    <property type="match status" value="1"/>
</dbReference>
<gene>
    <name evidence="5" type="ORF">ORQ98_11255</name>
</gene>
<accession>A0ABT5U850</accession>
<evidence type="ECO:0000256" key="3">
    <source>
        <dbReference type="SAM" id="Phobius"/>
    </source>
</evidence>
<keyword evidence="5" id="KW-0067">ATP-binding</keyword>
<keyword evidence="3" id="KW-0812">Transmembrane</keyword>
<evidence type="ECO:0000256" key="2">
    <source>
        <dbReference type="ARBA" id="ARBA00012438"/>
    </source>
</evidence>
<comment type="caution">
    <text evidence="5">The sequence shown here is derived from an EMBL/GenBank/DDBJ whole genome shotgun (WGS) entry which is preliminary data.</text>
</comment>
<dbReference type="Proteomes" id="UP001528823">
    <property type="component" value="Unassembled WGS sequence"/>
</dbReference>
<dbReference type="Gene3D" id="1.10.287.130">
    <property type="match status" value="1"/>
</dbReference>
<dbReference type="InterPro" id="IPR004358">
    <property type="entry name" value="Sig_transdc_His_kin-like_C"/>
</dbReference>
<feature type="transmembrane region" description="Helical" evidence="3">
    <location>
        <begin position="149"/>
        <end position="172"/>
    </location>
</feature>
<dbReference type="InterPro" id="IPR005467">
    <property type="entry name" value="His_kinase_dom"/>
</dbReference>
<dbReference type="EC" id="2.7.13.3" evidence="2"/>
<reference evidence="5 6" key="1">
    <citation type="submission" date="2022-11" db="EMBL/GenBank/DDBJ databases">
        <title>Spartinivicinus poritis sp. nov., isolated from scleractinian coral Porites lutea.</title>
        <authorList>
            <person name="Zhang G."/>
            <person name="Cai L."/>
            <person name="Wei Q."/>
        </authorList>
    </citation>
    <scope>NUCLEOTIDE SEQUENCE [LARGE SCALE GENOMIC DNA]</scope>
    <source>
        <strain evidence="5 6">A2-2</strain>
    </source>
</reference>
<dbReference type="PANTHER" id="PTHR43065">
    <property type="entry name" value="SENSOR HISTIDINE KINASE"/>
    <property type="match status" value="1"/>
</dbReference>
<dbReference type="InterPro" id="IPR036890">
    <property type="entry name" value="HATPase_C_sf"/>
</dbReference>
<dbReference type="Gene3D" id="3.30.565.10">
    <property type="entry name" value="Histidine kinase-like ATPase, C-terminal domain"/>
    <property type="match status" value="1"/>
</dbReference>
<dbReference type="GO" id="GO:0005524">
    <property type="term" value="F:ATP binding"/>
    <property type="evidence" value="ECO:0007669"/>
    <property type="project" value="UniProtKB-KW"/>
</dbReference>
<keyword evidence="3" id="KW-0472">Membrane</keyword>
<dbReference type="InterPro" id="IPR003594">
    <property type="entry name" value="HATPase_dom"/>
</dbReference>
<dbReference type="RefSeq" id="WP_274688903.1">
    <property type="nucleotide sequence ID" value="NZ_JAPMOU010000011.1"/>
</dbReference>
<dbReference type="Pfam" id="PF02518">
    <property type="entry name" value="HATPase_c"/>
    <property type="match status" value="1"/>
</dbReference>
<protein>
    <recommendedName>
        <fullName evidence="2">histidine kinase</fullName>
        <ecNumber evidence="2">2.7.13.3</ecNumber>
    </recommendedName>
</protein>
<dbReference type="PRINTS" id="PR00344">
    <property type="entry name" value="BCTRLSENSOR"/>
</dbReference>
<sequence>MLLSKQKYGAIARRLLIAVVGVSTTIAILTTSVQLGLDYWEDMRRMNGVFQQIKASSVPSIMRSVWLFDEPQIKIQLDAFVQIPEVVYAEIRQDDEVVWKAGEIEADRTLKEEEFELIAKPLNSSPIDLGKLKVVADMSQIYSRLIDKFAVILVSNSIKTAIVAVVILLVFWNLVTRHLIRMSEYLKSTEPGDAKKKLTLLRGPSKENDELDILVKAINDNYQHYASNKHYPGISDNEGIFYKKIGEEPLKQDNSISNALQQQKQDVLVETEKMAALGGLLEGITQDIEHPLTTSKTATKALQNQLIEAEHQCDEESVNKNVILALLHNCQNHIKTLTSNLNSVHRMTANIRRFASGREKVVFKNVKLKEEVEEVVDAVLSQHPTKNINTIINIDEAILLSTYPAAIHQLLINLVTNALQHGFEEGAVGVLKVAAEEKGDTVVLTIADDGKGMDPETLAHIFDPFFTTKVNKGGTGLGMYIVYNIVTQKLQGTIICESQPDKGAKFIISLPSLEFANVIDLGAG</sequence>
<dbReference type="InterPro" id="IPR033414">
    <property type="entry name" value="Sensor_dom"/>
</dbReference>
<organism evidence="5 6">
    <name type="scientific">Spartinivicinus poritis</name>
    <dbReference type="NCBI Taxonomy" id="2994640"/>
    <lineage>
        <taxon>Bacteria</taxon>
        <taxon>Pseudomonadati</taxon>
        <taxon>Pseudomonadota</taxon>
        <taxon>Gammaproteobacteria</taxon>
        <taxon>Oceanospirillales</taxon>
        <taxon>Zooshikellaceae</taxon>
        <taxon>Spartinivicinus</taxon>
    </lineage>
</organism>
<feature type="domain" description="Histidine kinase" evidence="4">
    <location>
        <begin position="283"/>
        <end position="514"/>
    </location>
</feature>
<name>A0ABT5U850_9GAMM</name>
<dbReference type="SMART" id="SM00387">
    <property type="entry name" value="HATPase_c"/>
    <property type="match status" value="1"/>
</dbReference>
<evidence type="ECO:0000256" key="1">
    <source>
        <dbReference type="ARBA" id="ARBA00000085"/>
    </source>
</evidence>
<proteinExistence type="predicted"/>
<dbReference type="EMBL" id="JAPMOU010000011">
    <property type="protein sequence ID" value="MDE1462548.1"/>
    <property type="molecule type" value="Genomic_DNA"/>
</dbReference>
<evidence type="ECO:0000259" key="4">
    <source>
        <dbReference type="PROSITE" id="PS50109"/>
    </source>
</evidence>
<keyword evidence="5" id="KW-0547">Nucleotide-binding</keyword>
<comment type="catalytic activity">
    <reaction evidence="1">
        <text>ATP + protein L-histidine = ADP + protein N-phospho-L-histidine.</text>
        <dbReference type="EC" id="2.7.13.3"/>
    </reaction>
</comment>
<dbReference type="PROSITE" id="PS50109">
    <property type="entry name" value="HIS_KIN"/>
    <property type="match status" value="1"/>
</dbReference>
<keyword evidence="6" id="KW-1185">Reference proteome</keyword>
<dbReference type="CDD" id="cd00075">
    <property type="entry name" value="HATPase"/>
    <property type="match status" value="1"/>
</dbReference>
<keyword evidence="3" id="KW-1133">Transmembrane helix</keyword>
<evidence type="ECO:0000313" key="6">
    <source>
        <dbReference type="Proteomes" id="UP001528823"/>
    </source>
</evidence>
<evidence type="ECO:0000313" key="5">
    <source>
        <dbReference type="EMBL" id="MDE1462548.1"/>
    </source>
</evidence>
<dbReference type="PANTHER" id="PTHR43065:SF47">
    <property type="match status" value="1"/>
</dbReference>
<feature type="transmembrane region" description="Helical" evidence="3">
    <location>
        <begin position="15"/>
        <end position="37"/>
    </location>
</feature>
<dbReference type="SUPFAM" id="SSF55874">
    <property type="entry name" value="ATPase domain of HSP90 chaperone/DNA topoisomerase II/histidine kinase"/>
    <property type="match status" value="1"/>
</dbReference>